<protein>
    <submittedName>
        <fullName evidence="1">Uncharacterized protein</fullName>
    </submittedName>
</protein>
<dbReference type="OrthoDB" id="4325028at2759"/>
<dbReference type="RefSeq" id="XP_016599439.1">
    <property type="nucleotide sequence ID" value="XM_016739529.1"/>
</dbReference>
<sequence>MSPIPTTIDDTPQYKGKFHYVSKNANLQVNPNLYHLPPMSAFGDALTLPLADLRPSLDADESPYKLDYRSFTARRAPSKLHSAPCSRESWNDPELIRTIYVPEVEDLVKRVTGCKTALVESAVIRNHLHLEIDSHPTEKSGADYTGDDAGPCPRMIGFSDADGASPAPKVHLDFSPLGARTHIRKYHRNLAICCGTRY</sequence>
<dbReference type="VEuPathDB" id="FungiDB:PEXP_011620"/>
<dbReference type="GeneID" id="27674948"/>
<dbReference type="PhylomeDB" id="A0A0A2J084"/>
<keyword evidence="2" id="KW-1185">Reference proteome</keyword>
<dbReference type="STRING" id="27334.A0A0A2J084"/>
<evidence type="ECO:0000313" key="1">
    <source>
        <dbReference type="EMBL" id="KGO57811.1"/>
    </source>
</evidence>
<organism evidence="1 2">
    <name type="scientific">Penicillium expansum</name>
    <name type="common">Blue mold rot fungus</name>
    <dbReference type="NCBI Taxonomy" id="27334"/>
    <lineage>
        <taxon>Eukaryota</taxon>
        <taxon>Fungi</taxon>
        <taxon>Dikarya</taxon>
        <taxon>Ascomycota</taxon>
        <taxon>Pezizomycotina</taxon>
        <taxon>Eurotiomycetes</taxon>
        <taxon>Eurotiomycetidae</taxon>
        <taxon>Eurotiales</taxon>
        <taxon>Aspergillaceae</taxon>
        <taxon>Penicillium</taxon>
    </lineage>
</organism>
<dbReference type="EMBL" id="JQFZ01000138">
    <property type="protein sequence ID" value="KGO57811.1"/>
    <property type="molecule type" value="Genomic_DNA"/>
</dbReference>
<dbReference type="HOGENOM" id="CLU_1378554_0_0_1"/>
<gene>
    <name evidence="1" type="ORF">PEX2_022540</name>
</gene>
<reference evidence="1 2" key="1">
    <citation type="journal article" date="2015" name="Mol. Plant Microbe Interact.">
        <title>Genome, transcriptome, and functional analyses of Penicillium expansum provide new insights into secondary metabolism and pathogenicity.</title>
        <authorList>
            <person name="Ballester A.R."/>
            <person name="Marcet-Houben M."/>
            <person name="Levin E."/>
            <person name="Sela N."/>
            <person name="Selma-Lazaro C."/>
            <person name="Carmona L."/>
            <person name="Wisniewski M."/>
            <person name="Droby S."/>
            <person name="Gonzalez-Candelas L."/>
            <person name="Gabaldon T."/>
        </authorList>
    </citation>
    <scope>NUCLEOTIDE SEQUENCE [LARGE SCALE GENOMIC DNA]</scope>
    <source>
        <strain evidence="1 2">MD-8</strain>
    </source>
</reference>
<evidence type="ECO:0000313" key="2">
    <source>
        <dbReference type="Proteomes" id="UP000030143"/>
    </source>
</evidence>
<accession>A0A0A2J084</accession>
<name>A0A0A2J084_PENEN</name>
<comment type="caution">
    <text evidence="1">The sequence shown here is derived from an EMBL/GenBank/DDBJ whole genome shotgun (WGS) entry which is preliminary data.</text>
</comment>
<proteinExistence type="predicted"/>
<dbReference type="Proteomes" id="UP000030143">
    <property type="component" value="Unassembled WGS sequence"/>
</dbReference>
<dbReference type="AlphaFoldDB" id="A0A0A2J084"/>